<dbReference type="OrthoDB" id="630188at2759"/>
<dbReference type="GO" id="GO:0016787">
    <property type="term" value="F:hydrolase activity"/>
    <property type="evidence" value="ECO:0007669"/>
    <property type="project" value="InterPro"/>
</dbReference>
<dbReference type="Proteomes" id="UP000626109">
    <property type="component" value="Unassembled WGS sequence"/>
</dbReference>
<evidence type="ECO:0000313" key="3">
    <source>
        <dbReference type="EMBL" id="CAE8650785.1"/>
    </source>
</evidence>
<dbReference type="InterPro" id="IPR051693">
    <property type="entry name" value="UPF0046_metallophosphoest"/>
</dbReference>
<dbReference type="Proteomes" id="UP000654075">
    <property type="component" value="Unassembled WGS sequence"/>
</dbReference>
<dbReference type="InterPro" id="IPR029052">
    <property type="entry name" value="Metallo-depent_PP-like"/>
</dbReference>
<dbReference type="EMBL" id="CAJNNV010000138">
    <property type="protein sequence ID" value="CAE8581579.1"/>
    <property type="molecule type" value="Genomic_DNA"/>
</dbReference>
<dbReference type="InterPro" id="IPR004843">
    <property type="entry name" value="Calcineurin-like_PHP"/>
</dbReference>
<organism evidence="2 4">
    <name type="scientific">Polarella glacialis</name>
    <name type="common">Dinoflagellate</name>
    <dbReference type="NCBI Taxonomy" id="89957"/>
    <lineage>
        <taxon>Eukaryota</taxon>
        <taxon>Sar</taxon>
        <taxon>Alveolata</taxon>
        <taxon>Dinophyceae</taxon>
        <taxon>Suessiales</taxon>
        <taxon>Suessiaceae</taxon>
        <taxon>Polarella</taxon>
    </lineage>
</organism>
<dbReference type="PANTHER" id="PTHR12905:SF0">
    <property type="entry name" value="CALCINEURIN-LIKE PHOSPHOESTERASE DOMAIN-CONTAINING PROTEIN"/>
    <property type="match status" value="1"/>
</dbReference>
<evidence type="ECO:0000313" key="2">
    <source>
        <dbReference type="EMBL" id="CAE8581579.1"/>
    </source>
</evidence>
<dbReference type="Pfam" id="PF00149">
    <property type="entry name" value="Metallophos"/>
    <property type="match status" value="1"/>
</dbReference>
<dbReference type="SUPFAM" id="SSF56300">
    <property type="entry name" value="Metallo-dependent phosphatases"/>
    <property type="match status" value="1"/>
</dbReference>
<dbReference type="AlphaFoldDB" id="A0A813D102"/>
<name>A0A813D102_POLGL</name>
<evidence type="ECO:0000313" key="4">
    <source>
        <dbReference type="Proteomes" id="UP000654075"/>
    </source>
</evidence>
<dbReference type="Gene3D" id="3.60.21.10">
    <property type="match status" value="1"/>
</dbReference>
<protein>
    <recommendedName>
        <fullName evidence="1">Calcineurin-like phosphoesterase domain-containing protein</fullName>
    </recommendedName>
</protein>
<evidence type="ECO:0000259" key="1">
    <source>
        <dbReference type="Pfam" id="PF00149"/>
    </source>
</evidence>
<dbReference type="EMBL" id="CAJNNW010009196">
    <property type="protein sequence ID" value="CAE8650785.1"/>
    <property type="molecule type" value="Genomic_DNA"/>
</dbReference>
<feature type="domain" description="Calcineurin-like phosphoesterase" evidence="1">
    <location>
        <begin position="76"/>
        <end position="245"/>
    </location>
</feature>
<proteinExistence type="predicted"/>
<sequence>MSTPGALLAADKSPPLASVRYVKLPLDVSQVHAAEELIHNAGITEDGRLVWTSSGQTDPGSPSSRLCEPVFERYCRLVVVSDTHDLHSSLPRPLPKGDVLLHCGDFCNEGTDAEWCRFDSWIAAQALAVGCGDRVFCVAGNHDGPRRRHGMPRSAALPSANLLEAQLAKKKLLASTGLRLFGLSWHEGCRALPEPRVDVLMTHGPPAGILDANNGGHSCGDPSLLELLRSCPDAPRLHVFGHIHEAYGAQLCDFGDRRSLLLNVSNAAPPVPGMGWEVTYLAWPVTVIDMELPPLCSE</sequence>
<keyword evidence="4" id="KW-1185">Reference proteome</keyword>
<dbReference type="PANTHER" id="PTHR12905">
    <property type="entry name" value="METALLOPHOSPHOESTERASE"/>
    <property type="match status" value="1"/>
</dbReference>
<gene>
    <name evidence="2" type="ORF">PGLA1383_LOCUS600</name>
    <name evidence="3" type="ORF">PGLA2088_LOCUS8577</name>
</gene>
<reference evidence="2" key="1">
    <citation type="submission" date="2021-02" db="EMBL/GenBank/DDBJ databases">
        <authorList>
            <person name="Dougan E. K."/>
            <person name="Rhodes N."/>
            <person name="Thang M."/>
            <person name="Chan C."/>
        </authorList>
    </citation>
    <scope>NUCLEOTIDE SEQUENCE</scope>
</reference>
<dbReference type="CDD" id="cd07379">
    <property type="entry name" value="MPP_239FB"/>
    <property type="match status" value="1"/>
</dbReference>
<accession>A0A813D102</accession>
<comment type="caution">
    <text evidence="2">The sequence shown here is derived from an EMBL/GenBank/DDBJ whole genome shotgun (WGS) entry which is preliminary data.</text>
</comment>